<dbReference type="EMBL" id="JAVDVW010000002">
    <property type="protein sequence ID" value="MDR7100457.1"/>
    <property type="molecule type" value="Genomic_DNA"/>
</dbReference>
<reference evidence="1 2" key="1">
    <citation type="submission" date="2023-07" db="EMBL/GenBank/DDBJ databases">
        <title>Sorghum-associated microbial communities from plants grown in Nebraska, USA.</title>
        <authorList>
            <person name="Schachtman D."/>
        </authorList>
    </citation>
    <scope>NUCLEOTIDE SEQUENCE [LARGE SCALE GENOMIC DNA]</scope>
    <source>
        <strain evidence="1 2">BE187</strain>
    </source>
</reference>
<protein>
    <submittedName>
        <fullName evidence="1">Uncharacterized protein</fullName>
    </submittedName>
</protein>
<organism evidence="1 2">
    <name type="scientific">Agrilutibacter niabensis</name>
    <dbReference type="NCBI Taxonomy" id="380628"/>
    <lineage>
        <taxon>Bacteria</taxon>
        <taxon>Pseudomonadati</taxon>
        <taxon>Pseudomonadota</taxon>
        <taxon>Gammaproteobacteria</taxon>
        <taxon>Lysobacterales</taxon>
        <taxon>Lysobacteraceae</taxon>
        <taxon>Agrilutibacter</taxon>
    </lineage>
</organism>
<evidence type="ECO:0000313" key="1">
    <source>
        <dbReference type="EMBL" id="MDR7100457.1"/>
    </source>
</evidence>
<dbReference type="Proteomes" id="UP001267878">
    <property type="component" value="Unassembled WGS sequence"/>
</dbReference>
<proteinExistence type="predicted"/>
<accession>A0ABU1VSP6</accession>
<sequence>MLKRERLILLARIPTSATGFLLCLIKAGSIKLLELSFKISDATAPLQRAVGWVGFINPAPIERTSLG</sequence>
<name>A0ABU1VSP6_9GAMM</name>
<comment type="caution">
    <text evidence="1">The sequence shown here is derived from an EMBL/GenBank/DDBJ whole genome shotgun (WGS) entry which is preliminary data.</text>
</comment>
<keyword evidence="2" id="KW-1185">Reference proteome</keyword>
<gene>
    <name evidence="1" type="ORF">J2X04_002838</name>
</gene>
<evidence type="ECO:0000313" key="2">
    <source>
        <dbReference type="Proteomes" id="UP001267878"/>
    </source>
</evidence>